<gene>
    <name evidence="2" type="ORF">RHO25_002631</name>
</gene>
<dbReference type="EMBL" id="CP134185">
    <property type="protein sequence ID" value="WPA98020.1"/>
    <property type="molecule type" value="Genomic_DNA"/>
</dbReference>
<organism evidence="2 3">
    <name type="scientific">Cercospora beticola</name>
    <name type="common">Sugarbeet leaf spot fungus</name>
    <dbReference type="NCBI Taxonomy" id="122368"/>
    <lineage>
        <taxon>Eukaryota</taxon>
        <taxon>Fungi</taxon>
        <taxon>Dikarya</taxon>
        <taxon>Ascomycota</taxon>
        <taxon>Pezizomycotina</taxon>
        <taxon>Dothideomycetes</taxon>
        <taxon>Dothideomycetidae</taxon>
        <taxon>Mycosphaerellales</taxon>
        <taxon>Mycosphaerellaceae</taxon>
        <taxon>Cercospora</taxon>
    </lineage>
</organism>
<reference evidence="2 3" key="1">
    <citation type="submission" date="2023-09" db="EMBL/GenBank/DDBJ databases">
        <title>Complete-Gapless Cercospora beticola genome.</title>
        <authorList>
            <person name="Wyatt N.A."/>
            <person name="Spanner R.E."/>
            <person name="Bolton M.D."/>
        </authorList>
    </citation>
    <scope>NUCLEOTIDE SEQUENCE [LARGE SCALE GENOMIC DNA]</scope>
    <source>
        <strain evidence="2">Cb09-40</strain>
    </source>
</reference>
<feature type="compositionally biased region" description="Basic and acidic residues" evidence="1">
    <location>
        <begin position="1"/>
        <end position="26"/>
    </location>
</feature>
<accession>A0ABZ0NEQ5</accession>
<dbReference type="RefSeq" id="XP_065458354.1">
    <property type="nucleotide sequence ID" value="XM_065602282.1"/>
</dbReference>
<feature type="region of interest" description="Disordered" evidence="1">
    <location>
        <begin position="1"/>
        <end position="86"/>
    </location>
</feature>
<name>A0ABZ0NEQ5_CERBT</name>
<evidence type="ECO:0000313" key="3">
    <source>
        <dbReference type="Proteomes" id="UP001302367"/>
    </source>
</evidence>
<feature type="compositionally biased region" description="Basic and acidic residues" evidence="1">
    <location>
        <begin position="36"/>
        <end position="67"/>
    </location>
</feature>
<keyword evidence="3" id="KW-1185">Reference proteome</keyword>
<dbReference type="GeneID" id="90643877"/>
<proteinExistence type="predicted"/>
<dbReference type="Proteomes" id="UP001302367">
    <property type="component" value="Chromosome 2"/>
</dbReference>
<evidence type="ECO:0000256" key="1">
    <source>
        <dbReference type="SAM" id="MobiDB-lite"/>
    </source>
</evidence>
<protein>
    <submittedName>
        <fullName evidence="2">Uncharacterized protein</fullName>
    </submittedName>
</protein>
<evidence type="ECO:0000313" key="2">
    <source>
        <dbReference type="EMBL" id="WPA98020.1"/>
    </source>
</evidence>
<sequence>MGIKDRAQDLLRRLQETEDDHKKDGIAGHTVSSSPHSDDMKRGTDKSEAEERTSKSRKMMDPTKSDLDNISPREGVTVQRADNIASSLLRMPPESKLHPTRRGISQVSFSHCLRSLPAELQMQILPDCLRRFCITIQPRRRNAEAGANRPLGPTYTYNHWAPYAKIQAEHGLDMQLCRSLFYSGNCFTLDYGESARDEYHYERLRDKSQNALGKEDQGEVPATVDFRHWLSGVEDEAEGDGGERGEYVRKIRHMRFYLRLLRVLVEVVRVGDKGLKLVGTVNGKGHSSLGDLEVFKERFGRELGRIGEGVVGQGGLEREQWEEVESLVTRLFHVPRWWEKTDDSE</sequence>